<gene>
    <name evidence="1" type="ORF">AFUS01_LOCUS28798</name>
</gene>
<sequence length="61" mass="6877">RTCDANCESQMFFIERDAIVRSVLCHDNSTDSNSNMECSNQIRLVAKDWGKAAEVLNIIRG</sequence>
<reference evidence="1" key="1">
    <citation type="submission" date="2021-06" db="EMBL/GenBank/DDBJ databases">
        <authorList>
            <person name="Hodson N. C."/>
            <person name="Mongue J. A."/>
            <person name="Jaron S. K."/>
        </authorList>
    </citation>
    <scope>NUCLEOTIDE SEQUENCE</scope>
</reference>
<organism evidence="1 2">
    <name type="scientific">Allacma fusca</name>
    <dbReference type="NCBI Taxonomy" id="39272"/>
    <lineage>
        <taxon>Eukaryota</taxon>
        <taxon>Metazoa</taxon>
        <taxon>Ecdysozoa</taxon>
        <taxon>Arthropoda</taxon>
        <taxon>Hexapoda</taxon>
        <taxon>Collembola</taxon>
        <taxon>Symphypleona</taxon>
        <taxon>Sminthuridae</taxon>
        <taxon>Allacma</taxon>
    </lineage>
</organism>
<evidence type="ECO:0000313" key="1">
    <source>
        <dbReference type="EMBL" id="CAG7818284.1"/>
    </source>
</evidence>
<protein>
    <submittedName>
        <fullName evidence="1">Uncharacterized protein</fullName>
    </submittedName>
</protein>
<accession>A0A8J2L9B6</accession>
<evidence type="ECO:0000313" key="2">
    <source>
        <dbReference type="Proteomes" id="UP000708208"/>
    </source>
</evidence>
<keyword evidence="2" id="KW-1185">Reference proteome</keyword>
<dbReference type="AlphaFoldDB" id="A0A8J2L9B6"/>
<feature type="non-terminal residue" evidence="1">
    <location>
        <position position="61"/>
    </location>
</feature>
<comment type="caution">
    <text evidence="1">The sequence shown here is derived from an EMBL/GenBank/DDBJ whole genome shotgun (WGS) entry which is preliminary data.</text>
</comment>
<name>A0A8J2L9B6_9HEXA</name>
<feature type="non-terminal residue" evidence="1">
    <location>
        <position position="1"/>
    </location>
</feature>
<proteinExistence type="predicted"/>
<dbReference type="Proteomes" id="UP000708208">
    <property type="component" value="Unassembled WGS sequence"/>
</dbReference>
<dbReference type="EMBL" id="CAJVCH010416844">
    <property type="protein sequence ID" value="CAG7818284.1"/>
    <property type="molecule type" value="Genomic_DNA"/>
</dbReference>